<keyword evidence="3" id="KW-1185">Reference proteome</keyword>
<evidence type="ECO:0008006" key="4">
    <source>
        <dbReference type="Google" id="ProtNLM"/>
    </source>
</evidence>
<organism evidence="2 3">
    <name type="scientific">Pseudoduganella chitinolytica</name>
    <dbReference type="NCBI Taxonomy" id="34070"/>
    <lineage>
        <taxon>Bacteria</taxon>
        <taxon>Pseudomonadati</taxon>
        <taxon>Pseudomonadota</taxon>
        <taxon>Betaproteobacteria</taxon>
        <taxon>Burkholderiales</taxon>
        <taxon>Oxalobacteraceae</taxon>
        <taxon>Telluria group</taxon>
        <taxon>Pseudoduganella</taxon>
    </lineage>
</organism>
<feature type="signal peptide" evidence="1">
    <location>
        <begin position="1"/>
        <end position="19"/>
    </location>
</feature>
<evidence type="ECO:0000256" key="1">
    <source>
        <dbReference type="SAM" id="SignalP"/>
    </source>
</evidence>
<name>A0ABY8B6N4_9BURK</name>
<reference evidence="2 3" key="1">
    <citation type="submission" date="2023-02" db="EMBL/GenBank/DDBJ databases">
        <title>Gemone sequence of Telluria chitinolytica ACM 3522T.</title>
        <authorList>
            <person name="Frediansyah A."/>
            <person name="Miess H."/>
            <person name="Gross H."/>
        </authorList>
    </citation>
    <scope>NUCLEOTIDE SEQUENCE [LARGE SCALE GENOMIC DNA]</scope>
    <source>
        <strain evidence="2 3">ACM 3522</strain>
    </source>
</reference>
<gene>
    <name evidence="2" type="ORF">PX653_18155</name>
</gene>
<proteinExistence type="predicted"/>
<accession>A0ABY8B6N4</accession>
<evidence type="ECO:0000313" key="2">
    <source>
        <dbReference type="EMBL" id="WEF31376.1"/>
    </source>
</evidence>
<evidence type="ECO:0000313" key="3">
    <source>
        <dbReference type="Proteomes" id="UP001216510"/>
    </source>
</evidence>
<dbReference type="PROSITE" id="PS51257">
    <property type="entry name" value="PROKAR_LIPOPROTEIN"/>
    <property type="match status" value="1"/>
</dbReference>
<protein>
    <recommendedName>
        <fullName evidence="4">Lipoprotein</fullName>
    </recommendedName>
</protein>
<sequence length="225" mass="23765">MRAAGLAAALLCAAGLACADDMPCPGAVPLRTERDYLVNLQAALRTSCLHDDATIVARLQALFAAPEVATERRTAAAVIYTFAGRIPGEEQRGREAVTRVVVKSSAGEAPLLSANVGFKGPWGLTRATFHEIWQGTLWGILPPHHPSPRNYARYTLPGNPAGSASVTTDDDGRLLSCSYWDEPDTPQPAVSAVFCSNACRAPAWAGRTSAANCPEKPVCGDPPAR</sequence>
<dbReference type="Proteomes" id="UP001216510">
    <property type="component" value="Chromosome"/>
</dbReference>
<feature type="chain" id="PRO_5047234548" description="Lipoprotein" evidence="1">
    <location>
        <begin position="20"/>
        <end position="225"/>
    </location>
</feature>
<keyword evidence="1" id="KW-0732">Signal</keyword>
<dbReference type="EMBL" id="CP119083">
    <property type="protein sequence ID" value="WEF31376.1"/>
    <property type="molecule type" value="Genomic_DNA"/>
</dbReference>
<dbReference type="RefSeq" id="WP_277414151.1">
    <property type="nucleotide sequence ID" value="NZ_CP119083.1"/>
</dbReference>